<accession>A0A4W3GVL1</accession>
<evidence type="ECO:0000256" key="4">
    <source>
        <dbReference type="ARBA" id="ARBA00022989"/>
    </source>
</evidence>
<proteinExistence type="predicted"/>
<dbReference type="GO" id="GO:0005886">
    <property type="term" value="C:plasma membrane"/>
    <property type="evidence" value="ECO:0007669"/>
    <property type="project" value="UniProtKB-SubCell"/>
</dbReference>
<dbReference type="InParanoid" id="A0A4W3GVL1"/>
<dbReference type="AlphaFoldDB" id="A0A4W3GVL1"/>
<reference evidence="11" key="5">
    <citation type="submission" date="2025-09" db="UniProtKB">
        <authorList>
            <consortium name="Ensembl"/>
        </authorList>
    </citation>
    <scope>IDENTIFICATION</scope>
</reference>
<dbReference type="PRINTS" id="PR00237">
    <property type="entry name" value="GPCRRHODOPSN"/>
</dbReference>
<reference evidence="12" key="3">
    <citation type="journal article" date="2014" name="Nature">
        <title>Elephant shark genome provides unique insights into gnathostome evolution.</title>
        <authorList>
            <consortium name="International Elephant Shark Genome Sequencing Consortium"/>
            <person name="Venkatesh B."/>
            <person name="Lee A.P."/>
            <person name="Ravi V."/>
            <person name="Maurya A.K."/>
            <person name="Lian M.M."/>
            <person name="Swann J.B."/>
            <person name="Ohta Y."/>
            <person name="Flajnik M.F."/>
            <person name="Sutoh Y."/>
            <person name="Kasahara M."/>
            <person name="Hoon S."/>
            <person name="Gangu V."/>
            <person name="Roy S.W."/>
            <person name="Irimia M."/>
            <person name="Korzh V."/>
            <person name="Kondrychyn I."/>
            <person name="Lim Z.W."/>
            <person name="Tay B.H."/>
            <person name="Tohari S."/>
            <person name="Kong K.W."/>
            <person name="Ho S."/>
            <person name="Lorente-Galdos B."/>
            <person name="Quilez J."/>
            <person name="Marques-Bonet T."/>
            <person name="Raney B.J."/>
            <person name="Ingham P.W."/>
            <person name="Tay A."/>
            <person name="Hillier L.W."/>
            <person name="Minx P."/>
            <person name="Boehm T."/>
            <person name="Wilson R.K."/>
            <person name="Brenner S."/>
            <person name="Warren W.C."/>
        </authorList>
    </citation>
    <scope>NUCLEOTIDE SEQUENCE [LARGE SCALE GENOMIC DNA]</scope>
</reference>
<name>A0A4W3GVL1_CALMI</name>
<comment type="subcellular location">
    <subcellularLocation>
        <location evidence="1">Cell membrane</location>
        <topology evidence="1">Multi-pass membrane protein</topology>
    </subcellularLocation>
</comment>
<evidence type="ECO:0000256" key="8">
    <source>
        <dbReference type="ARBA" id="ARBA00023224"/>
    </source>
</evidence>
<keyword evidence="5" id="KW-0297">G-protein coupled receptor</keyword>
<evidence type="ECO:0000259" key="10">
    <source>
        <dbReference type="PROSITE" id="PS50262"/>
    </source>
</evidence>
<dbReference type="SUPFAM" id="SSF81321">
    <property type="entry name" value="Family A G protein-coupled receptor-like"/>
    <property type="match status" value="1"/>
</dbReference>
<dbReference type="PANTHER" id="PTHR46272:SF6">
    <property type="entry name" value="G-PROTEIN COUPLED RECEPTOR 139-RELATED"/>
    <property type="match status" value="1"/>
</dbReference>
<dbReference type="Pfam" id="PF00001">
    <property type="entry name" value="7tm_1"/>
    <property type="match status" value="1"/>
</dbReference>
<dbReference type="InterPro" id="IPR017452">
    <property type="entry name" value="GPCR_Rhodpsn_7TM"/>
</dbReference>
<evidence type="ECO:0000256" key="7">
    <source>
        <dbReference type="ARBA" id="ARBA00023170"/>
    </source>
</evidence>
<feature type="transmembrane region" description="Helical" evidence="9">
    <location>
        <begin position="140"/>
        <end position="161"/>
    </location>
</feature>
<dbReference type="GeneTree" id="ENSGT00970000196759"/>
<feature type="transmembrane region" description="Helical" evidence="9">
    <location>
        <begin position="26"/>
        <end position="46"/>
    </location>
</feature>
<feature type="transmembrane region" description="Helical" evidence="9">
    <location>
        <begin position="58"/>
        <end position="78"/>
    </location>
</feature>
<evidence type="ECO:0000256" key="3">
    <source>
        <dbReference type="ARBA" id="ARBA00022692"/>
    </source>
</evidence>
<evidence type="ECO:0000256" key="2">
    <source>
        <dbReference type="ARBA" id="ARBA00022475"/>
    </source>
</evidence>
<keyword evidence="4 9" id="KW-1133">Transmembrane helix</keyword>
<keyword evidence="8" id="KW-0807">Transducer</keyword>
<dbReference type="Ensembl" id="ENSCMIT00000008571.1">
    <property type="protein sequence ID" value="ENSCMIP00000008333.1"/>
    <property type="gene ID" value="ENSCMIG00000004476.1"/>
</dbReference>
<dbReference type="Proteomes" id="UP000314986">
    <property type="component" value="Unassembled WGS sequence"/>
</dbReference>
<organism evidence="11 12">
    <name type="scientific">Callorhinchus milii</name>
    <name type="common">Ghost shark</name>
    <dbReference type="NCBI Taxonomy" id="7868"/>
    <lineage>
        <taxon>Eukaryota</taxon>
        <taxon>Metazoa</taxon>
        <taxon>Chordata</taxon>
        <taxon>Craniata</taxon>
        <taxon>Vertebrata</taxon>
        <taxon>Chondrichthyes</taxon>
        <taxon>Holocephali</taxon>
        <taxon>Chimaeriformes</taxon>
        <taxon>Callorhinchidae</taxon>
        <taxon>Callorhinchus</taxon>
    </lineage>
</organism>
<dbReference type="PROSITE" id="PS50262">
    <property type="entry name" value="G_PROTEIN_RECEP_F1_2"/>
    <property type="match status" value="1"/>
</dbReference>
<protein>
    <recommendedName>
        <fullName evidence="10">G-protein coupled receptors family 1 profile domain-containing protein</fullName>
    </recommendedName>
</protein>
<evidence type="ECO:0000256" key="1">
    <source>
        <dbReference type="ARBA" id="ARBA00004651"/>
    </source>
</evidence>
<dbReference type="GO" id="GO:0004930">
    <property type="term" value="F:G protein-coupled receptor activity"/>
    <property type="evidence" value="ECO:0007669"/>
    <property type="project" value="UniProtKB-KW"/>
</dbReference>
<dbReference type="PANTHER" id="PTHR46272">
    <property type="entry name" value="G_PROTEIN_RECEP_F1_2 DOMAIN-CONTAINING PROTEIN"/>
    <property type="match status" value="1"/>
</dbReference>
<evidence type="ECO:0000256" key="5">
    <source>
        <dbReference type="ARBA" id="ARBA00023040"/>
    </source>
</evidence>
<dbReference type="Gene3D" id="1.20.1070.10">
    <property type="entry name" value="Rhodopsin 7-helix transmembrane proteins"/>
    <property type="match status" value="2"/>
</dbReference>
<sequence length="328" mass="37460">MFVKRLSESSPIHEPHGSAHEYVPEIMWSLISNYHSAGNLLAIVILSRGKCGLSICVTRYLVAMAMADLLVVVSDVILSQINYLYFPVGFLDLTPVCAFGSFLIATADDSSVWLTVAFTFDRFVIISCEKLKRQYCTQRTAALVIGIVWVLSCLSNIPWYFAYESILVIKNIPHIIVANRIRRHLLSQNQHVNNNDAETENRKKCIILLFTISGSFISLWMTYVVYVIYGQIAGYSYTDYNEPVYILYQSASMLQLLSCATNTCIYAVTQTKFRQEMRNMVAYICSKFTGDTNLGGTVNYVNVSWKLQRYLDRISEWSKLWYMEFNVG</sequence>
<feature type="transmembrane region" description="Helical" evidence="9">
    <location>
        <begin position="206"/>
        <end position="226"/>
    </location>
</feature>
<reference evidence="12" key="2">
    <citation type="journal article" date="2007" name="PLoS Biol.">
        <title>Survey sequencing and comparative analysis of the elephant shark (Callorhinchus milii) genome.</title>
        <authorList>
            <person name="Venkatesh B."/>
            <person name="Kirkness E.F."/>
            <person name="Loh Y.H."/>
            <person name="Halpern A.L."/>
            <person name="Lee A.P."/>
            <person name="Johnson J."/>
            <person name="Dandona N."/>
            <person name="Viswanathan L.D."/>
            <person name="Tay A."/>
            <person name="Venter J.C."/>
            <person name="Strausberg R.L."/>
            <person name="Brenner S."/>
        </authorList>
    </citation>
    <scope>NUCLEOTIDE SEQUENCE [LARGE SCALE GENOMIC DNA]</scope>
</reference>
<dbReference type="InterPro" id="IPR052477">
    <property type="entry name" value="Orphan_GPCR1"/>
</dbReference>
<keyword evidence="6 9" id="KW-0472">Membrane</keyword>
<keyword evidence="3 9" id="KW-0812">Transmembrane</keyword>
<feature type="domain" description="G-protein coupled receptors family 1 profile" evidence="10">
    <location>
        <begin position="38"/>
        <end position="257"/>
    </location>
</feature>
<dbReference type="InterPro" id="IPR000276">
    <property type="entry name" value="GPCR_Rhodpsn"/>
</dbReference>
<keyword evidence="12" id="KW-1185">Reference proteome</keyword>
<keyword evidence="7" id="KW-0675">Receptor</keyword>
<evidence type="ECO:0000313" key="11">
    <source>
        <dbReference type="Ensembl" id="ENSCMIP00000008333.1"/>
    </source>
</evidence>
<reference evidence="11" key="4">
    <citation type="submission" date="2025-08" db="UniProtKB">
        <authorList>
            <consortium name="Ensembl"/>
        </authorList>
    </citation>
    <scope>IDENTIFICATION</scope>
</reference>
<evidence type="ECO:0000256" key="9">
    <source>
        <dbReference type="SAM" id="Phobius"/>
    </source>
</evidence>
<keyword evidence="2" id="KW-1003">Cell membrane</keyword>
<reference evidence="12" key="1">
    <citation type="journal article" date="2006" name="Science">
        <title>Ancient noncoding elements conserved in the human genome.</title>
        <authorList>
            <person name="Venkatesh B."/>
            <person name="Kirkness E.F."/>
            <person name="Loh Y.H."/>
            <person name="Halpern A.L."/>
            <person name="Lee A.P."/>
            <person name="Johnson J."/>
            <person name="Dandona N."/>
            <person name="Viswanathan L.D."/>
            <person name="Tay A."/>
            <person name="Venter J.C."/>
            <person name="Strausberg R.L."/>
            <person name="Brenner S."/>
        </authorList>
    </citation>
    <scope>NUCLEOTIDE SEQUENCE [LARGE SCALE GENOMIC DNA]</scope>
</reference>
<evidence type="ECO:0000313" key="12">
    <source>
        <dbReference type="Proteomes" id="UP000314986"/>
    </source>
</evidence>
<evidence type="ECO:0000256" key="6">
    <source>
        <dbReference type="ARBA" id="ARBA00023136"/>
    </source>
</evidence>